<protein>
    <submittedName>
        <fullName evidence="1">Uncharacterized protein</fullName>
    </submittedName>
</protein>
<evidence type="ECO:0000313" key="2">
    <source>
        <dbReference type="Proteomes" id="UP000224003"/>
    </source>
</evidence>
<accession>A0A9X6WJ04</accession>
<evidence type="ECO:0000313" key="1">
    <source>
        <dbReference type="EMBL" id="PFJ33121.1"/>
    </source>
</evidence>
<organism evidence="1 2">
    <name type="scientific">Bacillus thuringiensis</name>
    <dbReference type="NCBI Taxonomy" id="1428"/>
    <lineage>
        <taxon>Bacteria</taxon>
        <taxon>Bacillati</taxon>
        <taxon>Bacillota</taxon>
        <taxon>Bacilli</taxon>
        <taxon>Bacillales</taxon>
        <taxon>Bacillaceae</taxon>
        <taxon>Bacillus</taxon>
        <taxon>Bacillus cereus group</taxon>
    </lineage>
</organism>
<dbReference type="EMBL" id="NUVX01000062">
    <property type="protein sequence ID" value="PFJ33121.1"/>
    <property type="molecule type" value="Genomic_DNA"/>
</dbReference>
<sequence>MENKKGIVINLEEEYKELFNILVNKINYLQIKEQLLNFAFDLEVKESPEKRTKYFQNIKKISQCCKESSDKELIRLAEAIEKSLSLSHIASKPDFENYGFIDLFKGFFKLLTGQEEKVYVNISKSIENITEHVFEMLEIIEIFEEKTNRTIVLPS</sequence>
<dbReference type="Proteomes" id="UP000224003">
    <property type="component" value="Unassembled WGS sequence"/>
</dbReference>
<reference evidence="1 2" key="1">
    <citation type="submission" date="2017-09" db="EMBL/GenBank/DDBJ databases">
        <title>Large-scale bioinformatics analysis of Bacillus genomes uncovers conserved roles of natural products in bacterial physiology.</title>
        <authorList>
            <consortium name="Agbiome Team Llc"/>
            <person name="Bleich R.M."/>
            <person name="Grubbs K.J."/>
            <person name="Santa Maria K.C."/>
            <person name="Allen S.E."/>
            <person name="Farag S."/>
            <person name="Shank E.A."/>
            <person name="Bowers A."/>
        </authorList>
    </citation>
    <scope>NUCLEOTIDE SEQUENCE [LARGE SCALE GENOMIC DNA]</scope>
    <source>
        <strain evidence="1 2">AFS085496</strain>
    </source>
</reference>
<name>A0A9X6WJ04_BACTU</name>
<dbReference type="RefSeq" id="WP_098517245.1">
    <property type="nucleotide sequence ID" value="NZ_NUVX01000062.1"/>
</dbReference>
<proteinExistence type="predicted"/>
<gene>
    <name evidence="1" type="ORF">COJ15_28160</name>
</gene>
<comment type="caution">
    <text evidence="1">The sequence shown here is derived from an EMBL/GenBank/DDBJ whole genome shotgun (WGS) entry which is preliminary data.</text>
</comment>
<dbReference type="AlphaFoldDB" id="A0A9X6WJ04"/>